<dbReference type="EMBL" id="JANBPG010001809">
    <property type="protein sequence ID" value="KAJ1888191.1"/>
    <property type="molecule type" value="Genomic_DNA"/>
</dbReference>
<dbReference type="Proteomes" id="UP001150581">
    <property type="component" value="Unassembled WGS sequence"/>
</dbReference>
<organism evidence="1 2">
    <name type="scientific">Kickxella alabastrina</name>
    <dbReference type="NCBI Taxonomy" id="61397"/>
    <lineage>
        <taxon>Eukaryota</taxon>
        <taxon>Fungi</taxon>
        <taxon>Fungi incertae sedis</taxon>
        <taxon>Zoopagomycota</taxon>
        <taxon>Kickxellomycotina</taxon>
        <taxon>Kickxellomycetes</taxon>
        <taxon>Kickxellales</taxon>
        <taxon>Kickxellaceae</taxon>
        <taxon>Kickxella</taxon>
    </lineage>
</organism>
<gene>
    <name evidence="1" type="primary">DML1_1</name>
    <name evidence="1" type="ORF">LPJ66_008701</name>
</gene>
<evidence type="ECO:0000313" key="1">
    <source>
        <dbReference type="EMBL" id="KAJ1888191.1"/>
    </source>
</evidence>
<reference evidence="1" key="1">
    <citation type="submission" date="2022-07" db="EMBL/GenBank/DDBJ databases">
        <title>Phylogenomic reconstructions and comparative analyses of Kickxellomycotina fungi.</title>
        <authorList>
            <person name="Reynolds N.K."/>
            <person name="Stajich J.E."/>
            <person name="Barry K."/>
            <person name="Grigoriev I.V."/>
            <person name="Crous P."/>
            <person name="Smith M.E."/>
        </authorList>
    </citation>
    <scope>NUCLEOTIDE SEQUENCE</scope>
    <source>
        <strain evidence="1">Benny 63K</strain>
    </source>
</reference>
<keyword evidence="2" id="KW-1185">Reference proteome</keyword>
<comment type="caution">
    <text evidence="1">The sequence shown here is derived from an EMBL/GenBank/DDBJ whole genome shotgun (WGS) entry which is preliminary data.</text>
</comment>
<accession>A0ACC1I951</accession>
<name>A0ACC1I951_9FUNG</name>
<sequence length="501" mass="55841">MKEVITLQFGEQANYVGTHYWNMMQAAVLFGANMQTQYPMDMDTLYCEQPGLLDSAQREHQAYAPRALIFDKVGNFGSLDDQDTDANKRKADQEEGTQWGSGAQQTEVYRQPLYSRRPISDVHESNIRFWSDYAELNYHPRTLNSVSGVEFGNSLGQMNTFQEGQGVFAGENSREDVLEGRMREFAEECDQIQGFQVLADAYGGFAGYASAYMEKVREEFPKTTIALYNVSGSTVESMEVAHQMDAAISLATALELGVPMVVPLFAPSHMGRLRPGIDVRSGLFQNSAFLAMNVAQWSHPLLTRVRSLDEIIDQTTQQQYFRLAESLLAPGIHIEEGAKFEQLGGLLGSQFVACSAVEVGAVERLAGQLFVDRGTALTRVVSERYDRSAYLDCKSPVALSRSFPPIFRGISSNGKRTTDLSAQNAHQNAHQNAQPAISPERPESVGVAGLLCTTTGSTKFVEKLHYSLKTERSKHLKDYERESIREFRYTLDSTIDKYSSI</sequence>
<protein>
    <submittedName>
        <fullName evidence="1">MtDNA inheritance, partitioning of the mitochondrial organelle</fullName>
    </submittedName>
</protein>
<evidence type="ECO:0000313" key="2">
    <source>
        <dbReference type="Proteomes" id="UP001150581"/>
    </source>
</evidence>
<proteinExistence type="predicted"/>